<dbReference type="EMBL" id="JASDAP010000027">
    <property type="protein sequence ID" value="KAK1877206.1"/>
    <property type="molecule type" value="Genomic_DNA"/>
</dbReference>
<name>A0AAD9EU58_DISEL</name>
<dbReference type="PANTHER" id="PTHR15054">
    <property type="entry name" value="HISTIDINE-RICH CALCIUM-BINDING PROTEIN-RELATED"/>
    <property type="match status" value="1"/>
</dbReference>
<dbReference type="Proteomes" id="UP001228049">
    <property type="component" value="Unassembled WGS sequence"/>
</dbReference>
<sequence length="112" mass="12548">HIFRHLHQKHIADCNLSEKLSLNFNETVLFVSVLAGSLCSYCEFCEHCDNCDKCPCEEGDKSEHCDDCKMCNFCHVCPVCQTLCKPGGFLDEVTGSIYKTVADVFDDGDDDN</sequence>
<evidence type="ECO:0000313" key="1">
    <source>
        <dbReference type="EMBL" id="KAK1877206.1"/>
    </source>
</evidence>
<proteinExistence type="predicted"/>
<gene>
    <name evidence="1" type="ORF">KUDE01_002521</name>
</gene>
<evidence type="ECO:0000313" key="2">
    <source>
        <dbReference type="Proteomes" id="UP001228049"/>
    </source>
</evidence>
<reference evidence="1" key="1">
    <citation type="submission" date="2023-04" db="EMBL/GenBank/DDBJ databases">
        <title>Chromosome-level genome of Chaenocephalus aceratus.</title>
        <authorList>
            <person name="Park H."/>
        </authorList>
    </citation>
    <scope>NUCLEOTIDE SEQUENCE</scope>
    <source>
        <strain evidence="1">DE</strain>
        <tissue evidence="1">Muscle</tissue>
    </source>
</reference>
<dbReference type="PANTHER" id="PTHR15054:SF3">
    <property type="entry name" value="SARCOPLASMIC RETICULUM HISTIDINE-RICH CALCIUM-BINDING PROTEIN"/>
    <property type="match status" value="1"/>
</dbReference>
<dbReference type="AlphaFoldDB" id="A0AAD9EU58"/>
<accession>A0AAD9EU58</accession>
<protein>
    <submittedName>
        <fullName evidence="1">Sarcoplasmic reticulum histidine-rich calcium-binding protein</fullName>
    </submittedName>
</protein>
<comment type="caution">
    <text evidence="1">The sequence shown here is derived from an EMBL/GenBank/DDBJ whole genome shotgun (WGS) entry which is preliminary data.</text>
</comment>
<keyword evidence="2" id="KW-1185">Reference proteome</keyword>
<feature type="non-terminal residue" evidence="1">
    <location>
        <position position="112"/>
    </location>
</feature>
<dbReference type="InterPro" id="IPR015666">
    <property type="entry name" value="HRC"/>
</dbReference>
<organism evidence="1 2">
    <name type="scientific">Dissostichus eleginoides</name>
    <name type="common">Patagonian toothfish</name>
    <name type="synonym">Dissostichus amissus</name>
    <dbReference type="NCBI Taxonomy" id="100907"/>
    <lineage>
        <taxon>Eukaryota</taxon>
        <taxon>Metazoa</taxon>
        <taxon>Chordata</taxon>
        <taxon>Craniata</taxon>
        <taxon>Vertebrata</taxon>
        <taxon>Euteleostomi</taxon>
        <taxon>Actinopterygii</taxon>
        <taxon>Neopterygii</taxon>
        <taxon>Teleostei</taxon>
        <taxon>Neoteleostei</taxon>
        <taxon>Acanthomorphata</taxon>
        <taxon>Eupercaria</taxon>
        <taxon>Perciformes</taxon>
        <taxon>Notothenioidei</taxon>
        <taxon>Nototheniidae</taxon>
        <taxon>Dissostichus</taxon>
    </lineage>
</organism>
<dbReference type="GO" id="GO:0005509">
    <property type="term" value="F:calcium ion binding"/>
    <property type="evidence" value="ECO:0007669"/>
    <property type="project" value="InterPro"/>
</dbReference>